<dbReference type="Gene3D" id="1.10.10.10">
    <property type="entry name" value="Winged helix-like DNA-binding domain superfamily/Winged helix DNA-binding domain"/>
    <property type="match status" value="1"/>
</dbReference>
<sequence>MRIDWLIAFQTTAELRSLTKASEVLHLSQPALGKQIRSLERDVNAQLFLRSATGVALTPEGEILLRYIPKILYQVQQLRKEITSSEQSKTITIGSWPSISTFYLPRKLAQLNSRTRDIKFNIKISHSFTELIDRLEQGDIDVILCDDTVLSHPYTSAPLFTEAFQLFVHASHPLAQEKSTVSFEQIKHESFVTLPSTCDIRLLIEQGFKQRNTQFNVSTELEFGQSILGFISANLGKSILPTIFKESLHSEMIRVLPITGFNIQRKISLIAQDEALVEKMYTFMHE</sequence>
<dbReference type="InterPro" id="IPR000847">
    <property type="entry name" value="LysR_HTH_N"/>
</dbReference>
<dbReference type="AlphaFoldDB" id="A0A926N7E4"/>
<comment type="caution">
    <text evidence="6">The sequence shown here is derived from an EMBL/GenBank/DDBJ whole genome shotgun (WGS) entry which is preliminary data.</text>
</comment>
<feature type="domain" description="HTH lysR-type" evidence="5">
    <location>
        <begin position="1"/>
        <end position="58"/>
    </location>
</feature>
<name>A0A926N7E4_9BACL</name>
<evidence type="ECO:0000313" key="7">
    <source>
        <dbReference type="Proteomes" id="UP000661691"/>
    </source>
</evidence>
<keyword evidence="7" id="KW-1185">Reference proteome</keyword>
<dbReference type="SUPFAM" id="SSF46785">
    <property type="entry name" value="Winged helix' DNA-binding domain"/>
    <property type="match status" value="1"/>
</dbReference>
<evidence type="ECO:0000256" key="2">
    <source>
        <dbReference type="ARBA" id="ARBA00023015"/>
    </source>
</evidence>
<dbReference type="Pfam" id="PF03466">
    <property type="entry name" value="LysR_substrate"/>
    <property type="match status" value="1"/>
</dbReference>
<evidence type="ECO:0000256" key="3">
    <source>
        <dbReference type="ARBA" id="ARBA00023125"/>
    </source>
</evidence>
<evidence type="ECO:0000256" key="1">
    <source>
        <dbReference type="ARBA" id="ARBA00009437"/>
    </source>
</evidence>
<dbReference type="PROSITE" id="PS50931">
    <property type="entry name" value="HTH_LYSR"/>
    <property type="match status" value="1"/>
</dbReference>
<dbReference type="RefSeq" id="WP_191139113.1">
    <property type="nucleotide sequence ID" value="NZ_JACXAG020000002.1"/>
</dbReference>
<gene>
    <name evidence="6" type="ORF">IC620_01240</name>
</gene>
<dbReference type="Pfam" id="PF00126">
    <property type="entry name" value="HTH_1"/>
    <property type="match status" value="1"/>
</dbReference>
<evidence type="ECO:0000256" key="4">
    <source>
        <dbReference type="ARBA" id="ARBA00023163"/>
    </source>
</evidence>
<dbReference type="CDD" id="cd05466">
    <property type="entry name" value="PBP2_LTTR_substrate"/>
    <property type="match status" value="1"/>
</dbReference>
<dbReference type="PRINTS" id="PR00039">
    <property type="entry name" value="HTHLYSR"/>
</dbReference>
<dbReference type="SUPFAM" id="SSF53850">
    <property type="entry name" value="Periplasmic binding protein-like II"/>
    <property type="match status" value="1"/>
</dbReference>
<keyword evidence="3" id="KW-0238">DNA-binding</keyword>
<dbReference type="InterPro" id="IPR005119">
    <property type="entry name" value="LysR_subst-bd"/>
</dbReference>
<protein>
    <submittedName>
        <fullName evidence="6">LysR family transcriptional regulator</fullName>
    </submittedName>
</protein>
<dbReference type="EMBL" id="JACXAH010000002">
    <property type="protein sequence ID" value="MBD1370987.1"/>
    <property type="molecule type" value="Genomic_DNA"/>
</dbReference>
<dbReference type="GO" id="GO:0003700">
    <property type="term" value="F:DNA-binding transcription factor activity"/>
    <property type="evidence" value="ECO:0007669"/>
    <property type="project" value="InterPro"/>
</dbReference>
<dbReference type="FunFam" id="1.10.10.10:FF:000001">
    <property type="entry name" value="LysR family transcriptional regulator"/>
    <property type="match status" value="1"/>
</dbReference>
<dbReference type="PANTHER" id="PTHR30419">
    <property type="entry name" value="HTH-TYPE TRANSCRIPTIONAL REGULATOR YBHD"/>
    <property type="match status" value="1"/>
</dbReference>
<dbReference type="Proteomes" id="UP000661691">
    <property type="component" value="Unassembled WGS sequence"/>
</dbReference>
<dbReference type="InterPro" id="IPR036390">
    <property type="entry name" value="WH_DNA-bd_sf"/>
</dbReference>
<dbReference type="GO" id="GO:0005829">
    <property type="term" value="C:cytosol"/>
    <property type="evidence" value="ECO:0007669"/>
    <property type="project" value="TreeGrafter"/>
</dbReference>
<keyword evidence="4" id="KW-0804">Transcription</keyword>
<dbReference type="GO" id="GO:0003677">
    <property type="term" value="F:DNA binding"/>
    <property type="evidence" value="ECO:0007669"/>
    <property type="project" value="UniProtKB-KW"/>
</dbReference>
<accession>A0A926N7E4</accession>
<keyword evidence="2" id="KW-0805">Transcription regulation</keyword>
<reference evidence="6" key="1">
    <citation type="submission" date="2020-09" db="EMBL/GenBank/DDBJ databases">
        <title>A novel bacterium of genus Hazenella, isolated from South China Sea.</title>
        <authorList>
            <person name="Huang H."/>
            <person name="Mo K."/>
            <person name="Hu Y."/>
        </authorList>
    </citation>
    <scope>NUCLEOTIDE SEQUENCE</scope>
    <source>
        <strain evidence="6">IB182357</strain>
    </source>
</reference>
<dbReference type="InterPro" id="IPR050950">
    <property type="entry name" value="HTH-type_LysR_regulators"/>
</dbReference>
<comment type="similarity">
    <text evidence="1">Belongs to the LysR transcriptional regulatory family.</text>
</comment>
<proteinExistence type="inferred from homology"/>
<evidence type="ECO:0000313" key="6">
    <source>
        <dbReference type="EMBL" id="MBD1370987.1"/>
    </source>
</evidence>
<dbReference type="InterPro" id="IPR036388">
    <property type="entry name" value="WH-like_DNA-bd_sf"/>
</dbReference>
<dbReference type="Gene3D" id="3.40.190.290">
    <property type="match status" value="1"/>
</dbReference>
<evidence type="ECO:0000259" key="5">
    <source>
        <dbReference type="PROSITE" id="PS50931"/>
    </source>
</evidence>
<organism evidence="6 7">
    <name type="scientific">Polycladospora coralii</name>
    <dbReference type="NCBI Taxonomy" id="2771432"/>
    <lineage>
        <taxon>Bacteria</taxon>
        <taxon>Bacillati</taxon>
        <taxon>Bacillota</taxon>
        <taxon>Bacilli</taxon>
        <taxon>Bacillales</taxon>
        <taxon>Thermoactinomycetaceae</taxon>
        <taxon>Polycladospora</taxon>
    </lineage>
</organism>